<dbReference type="EMBL" id="CP002659">
    <property type="protein sequence ID" value="AEC02186.1"/>
    <property type="molecule type" value="Genomic_DNA"/>
</dbReference>
<reference evidence="2 3" key="2">
    <citation type="journal article" date="2012" name="Stand. Genomic Sci.">
        <title>Complete genome sequence of the termite hindgut bacterium Spirochaeta coccoides type strain (SPN1(T)), reclassification in the genus Sphaerochaeta as Sphaerochaeta coccoides comb. nov. and emendations of the family Spirochaetaceae and the genus Sphaerochaeta.</title>
        <authorList>
            <person name="Abt B."/>
            <person name="Han C."/>
            <person name="Scheuner C."/>
            <person name="Lu M."/>
            <person name="Lapidus A."/>
            <person name="Nolan M."/>
            <person name="Lucas S."/>
            <person name="Hammon N."/>
            <person name="Deshpande S."/>
            <person name="Cheng J.F."/>
            <person name="Tapia R."/>
            <person name="Goodwin L.A."/>
            <person name="Pitluck S."/>
            <person name="Liolios K."/>
            <person name="Pagani I."/>
            <person name="Ivanova N."/>
            <person name="Mavromatis K."/>
            <person name="Mikhailova N."/>
            <person name="Huntemann M."/>
            <person name="Pati A."/>
            <person name="Chen A."/>
            <person name="Palaniappan K."/>
            <person name="Land M."/>
            <person name="Hauser L."/>
            <person name="Brambilla E.M."/>
            <person name="Rohde M."/>
            <person name="Spring S."/>
            <person name="Gronow S."/>
            <person name="Goker M."/>
            <person name="Woyke T."/>
            <person name="Bristow J."/>
            <person name="Eisen J.A."/>
            <person name="Markowitz V."/>
            <person name="Hugenholtz P."/>
            <person name="Kyrpides N.C."/>
            <person name="Klenk H.P."/>
            <person name="Detter J.C."/>
        </authorList>
    </citation>
    <scope>NUCLEOTIDE SEQUENCE [LARGE SCALE GENOMIC DNA]</scope>
    <source>
        <strain evidence="3">ATCC BAA-1237 / DSM 17374 / SPN1</strain>
    </source>
</reference>
<name>F4GIQ2_PARC1</name>
<dbReference type="AlphaFoldDB" id="F4GIQ2"/>
<feature type="transmembrane region" description="Helical" evidence="1">
    <location>
        <begin position="6"/>
        <end position="24"/>
    </location>
</feature>
<evidence type="ECO:0000313" key="2">
    <source>
        <dbReference type="EMBL" id="AEC02186.1"/>
    </source>
</evidence>
<gene>
    <name evidence="2" type="ordered locus">Spico_0962</name>
</gene>
<protein>
    <recommendedName>
        <fullName evidence="4">FeoB-associated Cys-rich membrane protein</fullName>
    </recommendedName>
</protein>
<dbReference type="Proteomes" id="UP000007939">
    <property type="component" value="Chromosome"/>
</dbReference>
<keyword evidence="1" id="KW-1133">Transmembrane helix</keyword>
<keyword evidence="1" id="KW-0812">Transmembrane</keyword>
<dbReference type="STRING" id="760011.Spico_0962"/>
<evidence type="ECO:0008006" key="4">
    <source>
        <dbReference type="Google" id="ProtNLM"/>
    </source>
</evidence>
<organism evidence="2 3">
    <name type="scientific">Parasphaerochaeta coccoides (strain ATCC BAA-1237 / DSM 17374 / SPN1)</name>
    <name type="common">Sphaerochaeta coccoides</name>
    <dbReference type="NCBI Taxonomy" id="760011"/>
    <lineage>
        <taxon>Bacteria</taxon>
        <taxon>Pseudomonadati</taxon>
        <taxon>Spirochaetota</taxon>
        <taxon>Spirochaetia</taxon>
        <taxon>Spirochaetales</taxon>
        <taxon>Sphaerochaetaceae</taxon>
        <taxon>Parasphaerochaeta</taxon>
    </lineage>
</organism>
<evidence type="ECO:0000256" key="1">
    <source>
        <dbReference type="SAM" id="Phobius"/>
    </source>
</evidence>
<accession>F4GIQ2</accession>
<evidence type="ECO:0000313" key="3">
    <source>
        <dbReference type="Proteomes" id="UP000007939"/>
    </source>
</evidence>
<keyword evidence="3" id="KW-1185">Reference proteome</keyword>
<keyword evidence="1" id="KW-0472">Membrane</keyword>
<reference evidence="3" key="1">
    <citation type="submission" date="2011-04" db="EMBL/GenBank/DDBJ databases">
        <title>The complete genome of Spirochaeta coccoides DSM 17374.</title>
        <authorList>
            <person name="Lucas S."/>
            <person name="Copeland A."/>
            <person name="Lapidus A."/>
            <person name="Bruce D."/>
            <person name="Goodwin L."/>
            <person name="Pitluck S."/>
            <person name="Peters L."/>
            <person name="Kyrpides N."/>
            <person name="Mavromatis K."/>
            <person name="Pagani I."/>
            <person name="Ivanova N."/>
            <person name="Ovchinnikova G."/>
            <person name="Lu M."/>
            <person name="Detter J.C."/>
            <person name="Tapia R."/>
            <person name="Han C."/>
            <person name="Land M."/>
            <person name="Hauser L."/>
            <person name="Markowitz V."/>
            <person name="Cheng J.-F."/>
            <person name="Hugenholtz P."/>
            <person name="Woyke T."/>
            <person name="Wu D."/>
            <person name="Spring S."/>
            <person name="Schroeder M."/>
            <person name="Brambilla E."/>
            <person name="Klenk H.-P."/>
            <person name="Eisen J.A."/>
        </authorList>
    </citation>
    <scope>NUCLEOTIDE SEQUENCE [LARGE SCALE GENOMIC DNA]</scope>
    <source>
        <strain evidence="3">ATCC BAA-1237 / DSM 17374 / SPN1</strain>
    </source>
</reference>
<proteinExistence type="predicted"/>
<dbReference type="HOGENOM" id="CLU_2669140_0_0_12"/>
<dbReference type="KEGG" id="scc:Spico_0962"/>
<dbReference type="RefSeq" id="WP_013739581.1">
    <property type="nucleotide sequence ID" value="NC_015436.1"/>
</dbReference>
<sequence length="75" mass="8235">MKFVDLLILIPIAVALFFVVRHLIRTNKAGGCASCPSCKPVKKDAMETNISDSCPSCHLAQEMTRKLDEVGQTDK</sequence>